<name>A0ABD3F981_9STRA</name>
<accession>A0ABD3F981</accession>
<proteinExistence type="predicted"/>
<comment type="caution">
    <text evidence="1">The sequence shown here is derived from an EMBL/GenBank/DDBJ whole genome shotgun (WGS) entry which is preliminary data.</text>
</comment>
<evidence type="ECO:0000313" key="1">
    <source>
        <dbReference type="EMBL" id="KAL3663308.1"/>
    </source>
</evidence>
<dbReference type="AlphaFoldDB" id="A0ABD3F981"/>
<protein>
    <recommendedName>
        <fullName evidence="3">AGC-kinase C-terminal domain-containing protein</fullName>
    </recommendedName>
</protein>
<organism evidence="1 2">
    <name type="scientific">Phytophthora oleae</name>
    <dbReference type="NCBI Taxonomy" id="2107226"/>
    <lineage>
        <taxon>Eukaryota</taxon>
        <taxon>Sar</taxon>
        <taxon>Stramenopiles</taxon>
        <taxon>Oomycota</taxon>
        <taxon>Peronosporomycetes</taxon>
        <taxon>Peronosporales</taxon>
        <taxon>Peronosporaceae</taxon>
        <taxon>Phytophthora</taxon>
    </lineage>
</organism>
<evidence type="ECO:0000313" key="2">
    <source>
        <dbReference type="Proteomes" id="UP001632037"/>
    </source>
</evidence>
<sequence>MGVSDFFQDVWDFMCRPFEDCKSCTEVLDDVLDPYYYSKTSPGVRRIPPKFDRACWDNDLKYDFSLSRPPPSSHSPANSRVVVTLSRSRSLSASRSYEEEDQQIQFLFYSGSDISTPMLTERLCSSGYRSDAISRQLQPISEPPRLSREIPCFFSPRNTPLMSPMSAPIYSPHLFKISEQRGRNQSRHYNNRGYR</sequence>
<gene>
    <name evidence="1" type="ORF">V7S43_011717</name>
</gene>
<reference evidence="1 2" key="1">
    <citation type="submission" date="2024-09" db="EMBL/GenBank/DDBJ databases">
        <title>Genome sequencing and assembly of Phytophthora oleae, isolate VK10A, causative agent of rot of olive drupes.</title>
        <authorList>
            <person name="Conti Taguali S."/>
            <person name="Riolo M."/>
            <person name="La Spada F."/>
            <person name="Cacciola S.O."/>
            <person name="Dionisio G."/>
        </authorList>
    </citation>
    <scope>NUCLEOTIDE SEQUENCE [LARGE SCALE GENOMIC DNA]</scope>
    <source>
        <strain evidence="1 2">VK10A</strain>
    </source>
</reference>
<evidence type="ECO:0008006" key="3">
    <source>
        <dbReference type="Google" id="ProtNLM"/>
    </source>
</evidence>
<dbReference type="Proteomes" id="UP001632037">
    <property type="component" value="Unassembled WGS sequence"/>
</dbReference>
<dbReference type="EMBL" id="JBIMZQ010000028">
    <property type="protein sequence ID" value="KAL3663308.1"/>
    <property type="molecule type" value="Genomic_DNA"/>
</dbReference>
<keyword evidence="2" id="KW-1185">Reference proteome</keyword>